<reference evidence="1 2" key="1">
    <citation type="journal article" date="2023" name="ISME J.">
        <title>Thermophilic Dehalococcoidia with unusual traits shed light on an unexpected past.</title>
        <authorList>
            <person name="Palmer M."/>
            <person name="Covington J.K."/>
            <person name="Zhou E.M."/>
            <person name="Thomas S.C."/>
            <person name="Habib N."/>
            <person name="Seymour C.O."/>
            <person name="Lai D."/>
            <person name="Johnston J."/>
            <person name="Hashimi A."/>
            <person name="Jiao J.Y."/>
            <person name="Muok A.R."/>
            <person name="Liu L."/>
            <person name="Xian W.D."/>
            <person name="Zhi X.Y."/>
            <person name="Li M.M."/>
            <person name="Silva L.P."/>
            <person name="Bowen B.P."/>
            <person name="Louie K."/>
            <person name="Briegel A."/>
            <person name="Pett-Ridge J."/>
            <person name="Weber P.K."/>
            <person name="Tocheva E.I."/>
            <person name="Woyke T."/>
            <person name="Northen T.R."/>
            <person name="Mayali X."/>
            <person name="Li W.J."/>
            <person name="Hedlund B.P."/>
        </authorList>
    </citation>
    <scope>NUCLEOTIDE SEQUENCE [LARGE SCALE GENOMIC DNA]</scope>
    <source>
        <strain evidence="1 2">YIM 72310</strain>
    </source>
</reference>
<evidence type="ECO:0000313" key="2">
    <source>
        <dbReference type="Proteomes" id="UP001212803"/>
    </source>
</evidence>
<evidence type="ECO:0000313" key="1">
    <source>
        <dbReference type="EMBL" id="WBL35343.1"/>
    </source>
</evidence>
<name>A0ABY7M6T7_9CHLR</name>
<dbReference type="RefSeq" id="WP_270055870.1">
    <property type="nucleotide sequence ID" value="NZ_CP115149.1"/>
</dbReference>
<accession>A0ABY7M6T7</accession>
<keyword evidence="2" id="KW-1185">Reference proteome</keyword>
<gene>
    <name evidence="1" type="ORF">O0235_11190</name>
</gene>
<proteinExistence type="predicted"/>
<protein>
    <submittedName>
        <fullName evidence="1">Uncharacterized protein</fullName>
    </submittedName>
</protein>
<dbReference type="Proteomes" id="UP001212803">
    <property type="component" value="Chromosome"/>
</dbReference>
<sequence>MSERSYPADQAEAGLRLFLAWFGPHYARSTSVEDAASDGTTLRGTVVVGRRWTLRTTVLNTFGPDATVAWEAGRAALERRLDAAGRAVAVWVPRGAGFPTEEPGLSEFAAALDEARKLDDGRLEFCRPVRLYLRRVATTGSVVTALGGLAAHWAQFTNRVPGTFQLNSNELFRLPASEEARQELAERIVMASQQPEVDESITVEARDCWTANDLGGGGSCVLGTPAPENDEWSASLRRNLRRLLKAANEAGAGEQADARALVILGPATYAEEEKLSWALRGMDPSLYAGYDILAVIADGVVKPVLLPGRSVLPWDAPLR</sequence>
<organism evidence="1 2">
    <name type="scientific">Tepidiforma flava</name>
    <dbReference type="NCBI Taxonomy" id="3004094"/>
    <lineage>
        <taxon>Bacteria</taxon>
        <taxon>Bacillati</taxon>
        <taxon>Chloroflexota</taxon>
        <taxon>Tepidiformia</taxon>
        <taxon>Tepidiformales</taxon>
        <taxon>Tepidiformaceae</taxon>
        <taxon>Tepidiforma</taxon>
    </lineage>
</organism>
<dbReference type="EMBL" id="CP115149">
    <property type="protein sequence ID" value="WBL35343.1"/>
    <property type="molecule type" value="Genomic_DNA"/>
</dbReference>